<keyword evidence="2" id="KW-0813">Transport</keyword>
<comment type="subcellular location">
    <subcellularLocation>
        <location evidence="1">Cell membrane</location>
        <topology evidence="1">Multi-pass membrane protein</topology>
    </subcellularLocation>
</comment>
<accession>A0A0P6WZ10</accession>
<dbReference type="InterPro" id="IPR025937">
    <property type="entry name" value="PDGLE_dom"/>
</dbReference>
<feature type="transmembrane region" description="Helical" evidence="7">
    <location>
        <begin position="7"/>
        <end position="28"/>
    </location>
</feature>
<dbReference type="GO" id="GO:0000041">
    <property type="term" value="P:transition metal ion transport"/>
    <property type="evidence" value="ECO:0007669"/>
    <property type="project" value="InterPro"/>
</dbReference>
<dbReference type="STRING" id="229920.ADM99_10625"/>
<feature type="transmembrane region" description="Helical" evidence="7">
    <location>
        <begin position="137"/>
        <end position="164"/>
    </location>
</feature>
<dbReference type="PANTHER" id="PTHR34229:SF1">
    <property type="entry name" value="METAL TRANSPORT PROTEIN HI_1621-RELATED"/>
    <property type="match status" value="1"/>
</dbReference>
<comment type="caution">
    <text evidence="9">The sequence shown here is derived from an EMBL/GenBank/DDBJ whole genome shotgun (WGS) entry which is preliminary data.</text>
</comment>
<dbReference type="Pfam" id="PF13190">
    <property type="entry name" value="PDGLE"/>
    <property type="match status" value="1"/>
</dbReference>
<evidence type="ECO:0000256" key="3">
    <source>
        <dbReference type="ARBA" id="ARBA00022475"/>
    </source>
</evidence>
<evidence type="ECO:0000313" key="9">
    <source>
        <dbReference type="EMBL" id="KPL71971.1"/>
    </source>
</evidence>
<dbReference type="PANTHER" id="PTHR34229">
    <property type="entry name" value="METAL TRANSPORT PROTEIN HI_1621-RELATED"/>
    <property type="match status" value="1"/>
</dbReference>
<feature type="transmembrane region" description="Helical" evidence="7">
    <location>
        <begin position="279"/>
        <end position="300"/>
    </location>
</feature>
<name>A0A0P6WZ10_9CHLR</name>
<proteinExistence type="predicted"/>
<feature type="transmembrane region" description="Helical" evidence="7">
    <location>
        <begin position="40"/>
        <end position="60"/>
    </location>
</feature>
<evidence type="ECO:0000313" key="10">
    <source>
        <dbReference type="Proteomes" id="UP000050430"/>
    </source>
</evidence>
<keyword evidence="5 7" id="KW-1133">Transmembrane helix</keyword>
<gene>
    <name evidence="9" type="ORF">ADM99_10625</name>
</gene>
<keyword evidence="3" id="KW-1003">Cell membrane</keyword>
<evidence type="ECO:0000259" key="8">
    <source>
        <dbReference type="Pfam" id="PF13190"/>
    </source>
</evidence>
<feature type="transmembrane region" description="Helical" evidence="7">
    <location>
        <begin position="220"/>
        <end position="238"/>
    </location>
</feature>
<feature type="transmembrane region" description="Helical" evidence="7">
    <location>
        <begin position="72"/>
        <end position="97"/>
    </location>
</feature>
<keyword evidence="4 7" id="KW-0812">Transmembrane</keyword>
<dbReference type="InterPro" id="IPR002751">
    <property type="entry name" value="CbiM/NikMN"/>
</dbReference>
<evidence type="ECO:0000256" key="4">
    <source>
        <dbReference type="ARBA" id="ARBA00022692"/>
    </source>
</evidence>
<feature type="transmembrane region" description="Helical" evidence="7">
    <location>
        <begin position="176"/>
        <end position="200"/>
    </location>
</feature>
<dbReference type="AlphaFoldDB" id="A0A0P6WZ10"/>
<sequence>MHIPDGFLSVAVSIIMWIISIAMIAIALRKVKNELGDREVPLMGVLAAAIFAGQMLNFSVSGGTSGHLLGAAIATILLGPWTAVLVMTSVVSVQALLFQDGGVLALGANIFNMGVVGVFVSYAVFQLLQKAFGKQKWGLFVSGSLAAWTSIFIASLACALELAISGTSPANIAVPAMGAIHAIIGIGEALITLGALAFLYATRKDLFEKSSKKLNGNKGILIGGGIIAVVLAILSPLASSHPDGLEWVAEQKGFLEMARAAFYNIMPDYAFPGISDPNISTIVAGILGAVIVFGVAFGIARLEKHSATQE</sequence>
<dbReference type="EMBL" id="LGCK01000010">
    <property type="protein sequence ID" value="KPL71971.1"/>
    <property type="molecule type" value="Genomic_DNA"/>
</dbReference>
<dbReference type="GO" id="GO:0005886">
    <property type="term" value="C:plasma membrane"/>
    <property type="evidence" value="ECO:0007669"/>
    <property type="project" value="UniProtKB-SubCell"/>
</dbReference>
<dbReference type="Gene3D" id="1.10.1760.20">
    <property type="match status" value="1"/>
</dbReference>
<keyword evidence="6 7" id="KW-0472">Membrane</keyword>
<dbReference type="Proteomes" id="UP000050430">
    <property type="component" value="Unassembled WGS sequence"/>
</dbReference>
<keyword evidence="10" id="KW-1185">Reference proteome</keyword>
<feature type="domain" description="PDGLE" evidence="8">
    <location>
        <begin position="219"/>
        <end position="302"/>
    </location>
</feature>
<protein>
    <submittedName>
        <fullName evidence="9">Cobalamin biosynthesis protein CbiM</fullName>
    </submittedName>
</protein>
<reference evidence="9 10" key="1">
    <citation type="submission" date="2015-07" db="EMBL/GenBank/DDBJ databases">
        <title>Genome sequence of Leptolinea tardivitalis DSM 16556.</title>
        <authorList>
            <person name="Hemp J."/>
            <person name="Ward L.M."/>
            <person name="Pace L.A."/>
            <person name="Fischer W.W."/>
        </authorList>
    </citation>
    <scope>NUCLEOTIDE SEQUENCE [LARGE SCALE GENOMIC DNA]</scope>
    <source>
        <strain evidence="9 10">YMTK-2</strain>
    </source>
</reference>
<evidence type="ECO:0000256" key="7">
    <source>
        <dbReference type="SAM" id="Phobius"/>
    </source>
</evidence>
<evidence type="ECO:0000256" key="6">
    <source>
        <dbReference type="ARBA" id="ARBA00023136"/>
    </source>
</evidence>
<evidence type="ECO:0000256" key="5">
    <source>
        <dbReference type="ARBA" id="ARBA00022989"/>
    </source>
</evidence>
<organism evidence="9 10">
    <name type="scientific">Leptolinea tardivitalis</name>
    <dbReference type="NCBI Taxonomy" id="229920"/>
    <lineage>
        <taxon>Bacteria</taxon>
        <taxon>Bacillati</taxon>
        <taxon>Chloroflexota</taxon>
        <taxon>Anaerolineae</taxon>
        <taxon>Anaerolineales</taxon>
        <taxon>Anaerolineaceae</taxon>
        <taxon>Leptolinea</taxon>
    </lineage>
</organism>
<evidence type="ECO:0000256" key="2">
    <source>
        <dbReference type="ARBA" id="ARBA00022448"/>
    </source>
</evidence>
<feature type="transmembrane region" description="Helical" evidence="7">
    <location>
        <begin position="103"/>
        <end position="125"/>
    </location>
</feature>
<dbReference type="Pfam" id="PF01891">
    <property type="entry name" value="CbiM"/>
    <property type="match status" value="1"/>
</dbReference>
<evidence type="ECO:0000256" key="1">
    <source>
        <dbReference type="ARBA" id="ARBA00004651"/>
    </source>
</evidence>